<feature type="transmembrane region" description="Helical" evidence="2">
    <location>
        <begin position="78"/>
        <end position="96"/>
    </location>
</feature>
<comment type="caution">
    <text evidence="3">The sequence shown here is derived from an EMBL/GenBank/DDBJ whole genome shotgun (WGS) entry which is preliminary data.</text>
</comment>
<proteinExistence type="predicted"/>
<sequence length="186" mass="19835">MPFFNPKIKTQVHIISLLLAIGAMAGSGTRIALAEMPMMRPDMMALAAGGKSIAVIGYQLITHHVRACRRAASRKANLILNALEVLFWAAVAGLGVQTNTNVCKLDGNPLITSCIISWAVSGAAALLCLLAIYSVGVSVVELRQPRHGKDEAEFISLPDMYEDTSPLRPVPPVPYSSGYPSRAHAA</sequence>
<evidence type="ECO:0000313" key="4">
    <source>
        <dbReference type="Proteomes" id="UP001160390"/>
    </source>
</evidence>
<feature type="compositionally biased region" description="Low complexity" evidence="1">
    <location>
        <begin position="175"/>
        <end position="186"/>
    </location>
</feature>
<accession>A0AA35LXF3</accession>
<evidence type="ECO:0008006" key="5">
    <source>
        <dbReference type="Google" id="ProtNLM"/>
    </source>
</evidence>
<feature type="region of interest" description="Disordered" evidence="1">
    <location>
        <begin position="165"/>
        <end position="186"/>
    </location>
</feature>
<feature type="transmembrane region" description="Helical" evidence="2">
    <location>
        <begin position="12"/>
        <end position="33"/>
    </location>
</feature>
<dbReference type="AlphaFoldDB" id="A0AA35LXF3"/>
<keyword evidence="2" id="KW-0472">Membrane</keyword>
<keyword evidence="4" id="KW-1185">Reference proteome</keyword>
<dbReference type="EMBL" id="CABFNP030000754">
    <property type="protein sequence ID" value="CAI6084571.1"/>
    <property type="molecule type" value="Genomic_DNA"/>
</dbReference>
<reference evidence="3" key="1">
    <citation type="submission" date="2023-01" db="EMBL/GenBank/DDBJ databases">
        <authorList>
            <person name="Piombo E."/>
        </authorList>
    </citation>
    <scope>NUCLEOTIDE SEQUENCE</scope>
</reference>
<gene>
    <name evidence="3" type="ORF">CCHLO57077_00004944</name>
</gene>
<keyword evidence="2" id="KW-1133">Transmembrane helix</keyword>
<evidence type="ECO:0000313" key="3">
    <source>
        <dbReference type="EMBL" id="CAI6084571.1"/>
    </source>
</evidence>
<name>A0AA35LXF3_9HYPO</name>
<feature type="transmembrane region" description="Helical" evidence="2">
    <location>
        <begin position="116"/>
        <end position="140"/>
    </location>
</feature>
<evidence type="ECO:0000256" key="1">
    <source>
        <dbReference type="SAM" id="MobiDB-lite"/>
    </source>
</evidence>
<dbReference type="Proteomes" id="UP001160390">
    <property type="component" value="Unassembled WGS sequence"/>
</dbReference>
<evidence type="ECO:0000256" key="2">
    <source>
        <dbReference type="SAM" id="Phobius"/>
    </source>
</evidence>
<protein>
    <recommendedName>
        <fullName evidence="5">MARVEL domain-containing protein</fullName>
    </recommendedName>
</protein>
<organism evidence="3 4">
    <name type="scientific">Clonostachys chloroleuca</name>
    <dbReference type="NCBI Taxonomy" id="1926264"/>
    <lineage>
        <taxon>Eukaryota</taxon>
        <taxon>Fungi</taxon>
        <taxon>Dikarya</taxon>
        <taxon>Ascomycota</taxon>
        <taxon>Pezizomycotina</taxon>
        <taxon>Sordariomycetes</taxon>
        <taxon>Hypocreomycetidae</taxon>
        <taxon>Hypocreales</taxon>
        <taxon>Bionectriaceae</taxon>
        <taxon>Clonostachys</taxon>
    </lineage>
</organism>
<keyword evidence="2" id="KW-0812">Transmembrane</keyword>